<feature type="domain" description="Cwf19-like C-terminal" evidence="4">
    <location>
        <begin position="541"/>
        <end position="661"/>
    </location>
</feature>
<proteinExistence type="inferred from homology"/>
<dbReference type="EMBL" id="JAGYWB010000011">
    <property type="protein sequence ID" value="KAI0504376.1"/>
    <property type="molecule type" value="Genomic_DNA"/>
</dbReference>
<evidence type="ECO:0000259" key="3">
    <source>
        <dbReference type="Pfam" id="PF04676"/>
    </source>
</evidence>
<name>A0A8T3BA76_DENNO</name>
<dbReference type="InterPro" id="IPR040194">
    <property type="entry name" value="Cwf19-like"/>
</dbReference>
<dbReference type="PANTHER" id="PTHR12072">
    <property type="entry name" value="CWF19, CELL CYCLE CONTROL PROTEIN"/>
    <property type="match status" value="1"/>
</dbReference>
<feature type="compositionally biased region" description="Basic and acidic residues" evidence="2">
    <location>
        <begin position="66"/>
        <end position="78"/>
    </location>
</feature>
<evidence type="ECO:0000313" key="5">
    <source>
        <dbReference type="EMBL" id="KAI0504376.1"/>
    </source>
</evidence>
<evidence type="ECO:0000256" key="2">
    <source>
        <dbReference type="SAM" id="MobiDB-lite"/>
    </source>
</evidence>
<comment type="caution">
    <text evidence="5">The sequence shown here is derived from an EMBL/GenBank/DDBJ whole genome shotgun (WGS) entry which is preliminary data.</text>
</comment>
<dbReference type="OrthoDB" id="2113965at2759"/>
<evidence type="ECO:0000259" key="4">
    <source>
        <dbReference type="Pfam" id="PF04677"/>
    </source>
</evidence>
<feature type="compositionally biased region" description="Basic and acidic residues" evidence="2">
    <location>
        <begin position="139"/>
        <end position="154"/>
    </location>
</feature>
<dbReference type="GO" id="GO:0000398">
    <property type="term" value="P:mRNA splicing, via spliceosome"/>
    <property type="evidence" value="ECO:0007669"/>
    <property type="project" value="TreeGrafter"/>
</dbReference>
<feature type="compositionally biased region" description="Basic and acidic residues" evidence="2">
    <location>
        <begin position="110"/>
        <end position="131"/>
    </location>
</feature>
<organism evidence="5 6">
    <name type="scientific">Dendrobium nobile</name>
    <name type="common">Orchid</name>
    <dbReference type="NCBI Taxonomy" id="94219"/>
    <lineage>
        <taxon>Eukaryota</taxon>
        <taxon>Viridiplantae</taxon>
        <taxon>Streptophyta</taxon>
        <taxon>Embryophyta</taxon>
        <taxon>Tracheophyta</taxon>
        <taxon>Spermatophyta</taxon>
        <taxon>Magnoliopsida</taxon>
        <taxon>Liliopsida</taxon>
        <taxon>Asparagales</taxon>
        <taxon>Orchidaceae</taxon>
        <taxon>Epidendroideae</taxon>
        <taxon>Malaxideae</taxon>
        <taxon>Dendrobiinae</taxon>
        <taxon>Dendrobium</taxon>
    </lineage>
</organism>
<dbReference type="SMR" id="A0A8T3BA76"/>
<reference evidence="5" key="1">
    <citation type="journal article" date="2022" name="Front. Genet.">
        <title>Chromosome-Scale Assembly of the Dendrobium nobile Genome Provides Insights Into the Molecular Mechanism of the Biosynthesis of the Medicinal Active Ingredient of Dendrobium.</title>
        <authorList>
            <person name="Xu Q."/>
            <person name="Niu S.-C."/>
            <person name="Li K.-L."/>
            <person name="Zheng P.-J."/>
            <person name="Zhang X.-J."/>
            <person name="Jia Y."/>
            <person name="Liu Y."/>
            <person name="Niu Y.-X."/>
            <person name="Yu L.-H."/>
            <person name="Chen D.-F."/>
            <person name="Zhang G.-Q."/>
        </authorList>
    </citation>
    <scope>NUCLEOTIDE SEQUENCE</scope>
    <source>
        <tissue evidence="5">Leaf</tissue>
    </source>
</reference>
<evidence type="ECO:0000256" key="1">
    <source>
        <dbReference type="ARBA" id="ARBA00006795"/>
    </source>
</evidence>
<feature type="region of interest" description="Disordered" evidence="2">
    <location>
        <begin position="40"/>
        <end position="160"/>
    </location>
</feature>
<protein>
    <recommendedName>
        <fullName evidence="7">CWF19-like protein 2</fullName>
    </recommendedName>
</protein>
<dbReference type="PANTHER" id="PTHR12072:SF5">
    <property type="entry name" value="CWF19-LIKE PROTEIN 2"/>
    <property type="match status" value="1"/>
</dbReference>
<dbReference type="AlphaFoldDB" id="A0A8T3BA76"/>
<feature type="compositionally biased region" description="Basic and acidic residues" evidence="2">
    <location>
        <begin position="196"/>
        <end position="208"/>
    </location>
</feature>
<dbReference type="Pfam" id="PF04676">
    <property type="entry name" value="CwfJ_C_2"/>
    <property type="match status" value="1"/>
</dbReference>
<feature type="compositionally biased region" description="Basic residues" evidence="2">
    <location>
        <begin position="52"/>
        <end position="65"/>
    </location>
</feature>
<feature type="compositionally biased region" description="Basic and acidic residues" evidence="2">
    <location>
        <begin position="314"/>
        <end position="327"/>
    </location>
</feature>
<feature type="region of interest" description="Disordered" evidence="2">
    <location>
        <begin position="304"/>
        <end position="327"/>
    </location>
</feature>
<keyword evidence="6" id="KW-1185">Reference proteome</keyword>
<sequence>MSNGISGNTVKTPISSIQNWCAELPLKMLSGVKFIPRKELLEDEEDNSSAGKQKKMNRKQEKHRRDRSDDSSERDERRTRKSSKKTRSGSWSCSDADSDSSDRVTSSYSDKGDKKSKSRDKSSRHERDGRKKRDRVGKKKGDQSGAVDEKKGLDGDTDYMIDQNIGISRKEMGLEWMLQAGNSLHGNPASTEIEQEEHQVEEGKKVNPKELNPYLQDDGSGHPNDALNSAGGSSQLLSSSLVGDGGASWRLKALKRAKEQAAREGLTLQEVVGERWGSLQELATSVAVHRSAPAHAHLHAIKERKKGQSNIEEAQDKHHLSSGKLDMKRPKQDNLQWRSKHFKKISLEDSSLASEAISCINKFSNDGSFMNSIINQQNEDSNVHDHSFTETKEAKSINEEDLASESRDFGEVLSTKMQAVSSNKLAAKVLQLRMKGKHEEADNLSKHMDLSVENSNARSKAIRQEAGGKSSRFIEKHLSGERKKYENDGDKHLAQKIVQNRRYSMSGNADDEYDFYEGAPSRKHSKKKDDAHEDKNILPKQMLTQKERCQFCFENQSRPKHLVISIGNFTYMMLPPWEPVLQGHCCILPLQHESATRTIDKNVWEEIRNFKKCLLKMFSKQDKDVIFLETVIGLSRQRRHCLLECIPIPSHIAKQAPLYFKKAIDEAEDEWGQHDMKKVIPTNGNLRNVIPENFSYFHVEFGLDRGFVHVIDDDSNFPSSFGLNVVRGMLRLPVETMHHHQRREPAEKQKQAVATFVQEWEPFDWTREID</sequence>
<dbReference type="GO" id="GO:0071014">
    <property type="term" value="C:post-mRNA release spliceosomal complex"/>
    <property type="evidence" value="ECO:0007669"/>
    <property type="project" value="TreeGrafter"/>
</dbReference>
<dbReference type="InterPro" id="IPR006767">
    <property type="entry name" value="Cwf19-like_C_dom-2"/>
</dbReference>
<feature type="domain" description="Cwf19-like protein C-terminal" evidence="3">
    <location>
        <begin position="670"/>
        <end position="766"/>
    </location>
</feature>
<gene>
    <name evidence="5" type="ORF">KFK09_015328</name>
</gene>
<evidence type="ECO:0008006" key="7">
    <source>
        <dbReference type="Google" id="ProtNLM"/>
    </source>
</evidence>
<dbReference type="InterPro" id="IPR006768">
    <property type="entry name" value="Cwf19-like_C_dom-1"/>
</dbReference>
<dbReference type="Pfam" id="PF04677">
    <property type="entry name" value="CwfJ_C_1"/>
    <property type="match status" value="1"/>
</dbReference>
<evidence type="ECO:0000313" key="6">
    <source>
        <dbReference type="Proteomes" id="UP000829196"/>
    </source>
</evidence>
<feature type="region of interest" description="Disordered" evidence="2">
    <location>
        <begin position="182"/>
        <end position="232"/>
    </location>
</feature>
<feature type="region of interest" description="Disordered" evidence="2">
    <location>
        <begin position="514"/>
        <end position="534"/>
    </location>
</feature>
<accession>A0A8T3BA76</accession>
<comment type="similarity">
    <text evidence="1">Belongs to the CWF19 family.</text>
</comment>
<dbReference type="Proteomes" id="UP000829196">
    <property type="component" value="Unassembled WGS sequence"/>
</dbReference>